<dbReference type="RefSeq" id="WP_132322965.1">
    <property type="nucleotide sequence ID" value="NZ_FWZT01000020.1"/>
</dbReference>
<sequence length="67" mass="7989">MTKEKNHNILESLKAAIIHDPHLLDRVLTIIRNTRSTTGQSLEDYMKQKEIQEKDIIEQRRRQSTKF</sequence>
<gene>
    <name evidence="1" type="ORF">SAMN06296036_12019</name>
</gene>
<protein>
    <submittedName>
        <fullName evidence="1">Uncharacterized protein</fullName>
    </submittedName>
</protein>
<accession>A0A1Y6CM73</accession>
<dbReference type="Proteomes" id="UP000192907">
    <property type="component" value="Unassembled WGS sequence"/>
</dbReference>
<keyword evidence="2" id="KW-1185">Reference proteome</keyword>
<dbReference type="EMBL" id="FWZT01000020">
    <property type="protein sequence ID" value="SMF59588.1"/>
    <property type="molecule type" value="Genomic_DNA"/>
</dbReference>
<reference evidence="2" key="1">
    <citation type="submission" date="2017-04" db="EMBL/GenBank/DDBJ databases">
        <authorList>
            <person name="Varghese N."/>
            <person name="Submissions S."/>
        </authorList>
    </citation>
    <scope>NUCLEOTIDE SEQUENCE [LARGE SCALE GENOMIC DNA]</scope>
    <source>
        <strain evidence="2">RKEM611</strain>
    </source>
</reference>
<proteinExistence type="predicted"/>
<organism evidence="1 2">
    <name type="scientific">Pseudobacteriovorax antillogorgiicola</name>
    <dbReference type="NCBI Taxonomy" id="1513793"/>
    <lineage>
        <taxon>Bacteria</taxon>
        <taxon>Pseudomonadati</taxon>
        <taxon>Bdellovibrionota</taxon>
        <taxon>Oligoflexia</taxon>
        <taxon>Oligoflexales</taxon>
        <taxon>Pseudobacteriovoracaceae</taxon>
        <taxon>Pseudobacteriovorax</taxon>
    </lineage>
</organism>
<evidence type="ECO:0000313" key="2">
    <source>
        <dbReference type="Proteomes" id="UP000192907"/>
    </source>
</evidence>
<dbReference type="STRING" id="1513793.SAMN06296036_12019"/>
<evidence type="ECO:0000313" key="1">
    <source>
        <dbReference type="EMBL" id="SMF59588.1"/>
    </source>
</evidence>
<name>A0A1Y6CM73_9BACT</name>
<dbReference type="AlphaFoldDB" id="A0A1Y6CM73"/>